<evidence type="ECO:0000256" key="1">
    <source>
        <dbReference type="SAM" id="MobiDB-lite"/>
    </source>
</evidence>
<dbReference type="AlphaFoldDB" id="A0A183Q861"/>
<keyword evidence="3" id="KW-1185">Reference proteome</keyword>
<name>A0A183Q861_9TREM</name>
<reference evidence="2 3" key="1">
    <citation type="submission" date="2018-11" db="EMBL/GenBank/DDBJ databases">
        <authorList>
            <consortium name="Pathogen Informatics"/>
        </authorList>
    </citation>
    <scope>NUCLEOTIDE SEQUENCE [LARGE SCALE GENOMIC DNA]</scope>
    <source>
        <strain>Denwood</strain>
        <strain evidence="3">Zambia</strain>
    </source>
</reference>
<organism evidence="2 3">
    <name type="scientific">Schistosoma mattheei</name>
    <dbReference type="NCBI Taxonomy" id="31246"/>
    <lineage>
        <taxon>Eukaryota</taxon>
        <taxon>Metazoa</taxon>
        <taxon>Spiralia</taxon>
        <taxon>Lophotrochozoa</taxon>
        <taxon>Platyhelminthes</taxon>
        <taxon>Trematoda</taxon>
        <taxon>Digenea</taxon>
        <taxon>Strigeidida</taxon>
        <taxon>Schistosomatoidea</taxon>
        <taxon>Schistosomatidae</taxon>
        <taxon>Schistosoma</taxon>
    </lineage>
</organism>
<evidence type="ECO:0000313" key="2">
    <source>
        <dbReference type="EMBL" id="VDP88534.1"/>
    </source>
</evidence>
<feature type="compositionally biased region" description="Low complexity" evidence="1">
    <location>
        <begin position="138"/>
        <end position="155"/>
    </location>
</feature>
<proteinExistence type="predicted"/>
<dbReference type="EMBL" id="UZAL01054423">
    <property type="protein sequence ID" value="VDP88534.1"/>
    <property type="molecule type" value="Genomic_DNA"/>
</dbReference>
<feature type="compositionally biased region" description="Basic and acidic residues" evidence="1">
    <location>
        <begin position="161"/>
        <end position="170"/>
    </location>
</feature>
<sequence>MSRDNLITTPLLADSKELSYRNNNHKLNRAKSIPNRNSIMNYNKRSKRNEKRNKRKNQFNHIRLHSYDDNIKADLNDNSYYEDGEFGTDITYLPLSEFNNSMDQLKISNKTIVSNTTTTTTTTTTMTMTMTSRTTLTTTTTNTTTNSTNTYNKNTEASRLTVDEEARKDH</sequence>
<feature type="non-terminal residue" evidence="2">
    <location>
        <position position="170"/>
    </location>
</feature>
<dbReference type="STRING" id="31246.A0A183Q861"/>
<accession>A0A183Q861</accession>
<dbReference type="Proteomes" id="UP000269396">
    <property type="component" value="Unassembled WGS sequence"/>
</dbReference>
<protein>
    <submittedName>
        <fullName evidence="2">Uncharacterized protein</fullName>
    </submittedName>
</protein>
<feature type="region of interest" description="Disordered" evidence="1">
    <location>
        <begin position="138"/>
        <end position="170"/>
    </location>
</feature>
<gene>
    <name evidence="2" type="ORF">SMTD_LOCUS22797</name>
</gene>
<evidence type="ECO:0000313" key="3">
    <source>
        <dbReference type="Proteomes" id="UP000269396"/>
    </source>
</evidence>